<proteinExistence type="predicted"/>
<name>A0ABR0T1U5_9HYPO</name>
<gene>
    <name evidence="2" type="ORF">PT974_00696</name>
</gene>
<accession>A0ABR0T1U5</accession>
<dbReference type="InterPro" id="IPR029063">
    <property type="entry name" value="SAM-dependent_MTases_sf"/>
</dbReference>
<evidence type="ECO:0000313" key="2">
    <source>
        <dbReference type="EMBL" id="KAK5998319.1"/>
    </source>
</evidence>
<sequence>MAVSSLESNPLFAEWISSSENVLFRTGKLDQNSSILELGCGISPLNALALASKVARYVLTDQPYVHKFIQQNLEENQPAATGPRRLAKANKKGSTSKTTAHQSGHHAADIRFQVLDWETDQVTASLTGTPDAASFDAVVACDCVFNYALVQPFVQACVDICKLRLADSETQRPCLAIVAQQLRNDDVFRSWLTEFSTHFRVWRISDERLPEPLRPGAGFVVHVGVLKEYQ</sequence>
<comment type="caution">
    <text evidence="2">The sequence shown here is derived from an EMBL/GenBank/DDBJ whole genome shotgun (WGS) entry which is preliminary data.</text>
</comment>
<dbReference type="SUPFAM" id="SSF53335">
    <property type="entry name" value="S-adenosyl-L-methionine-dependent methyltransferases"/>
    <property type="match status" value="1"/>
</dbReference>
<reference evidence="2 3" key="1">
    <citation type="submission" date="2024-01" db="EMBL/GenBank/DDBJ databases">
        <title>Complete genome of Cladobotryum mycophilum ATHUM6906.</title>
        <authorList>
            <person name="Christinaki A.C."/>
            <person name="Myridakis A.I."/>
            <person name="Kouvelis V.N."/>
        </authorList>
    </citation>
    <scope>NUCLEOTIDE SEQUENCE [LARGE SCALE GENOMIC DNA]</scope>
    <source>
        <strain evidence="2 3">ATHUM6906</strain>
    </source>
</reference>
<feature type="compositionally biased region" description="Polar residues" evidence="1">
    <location>
        <begin position="92"/>
        <end position="102"/>
    </location>
</feature>
<dbReference type="PANTHER" id="PTHR14614:SF109">
    <property type="entry name" value="RIBOSOMAL LYSINE N-METHYLTRANSFERASE 5"/>
    <property type="match status" value="1"/>
</dbReference>
<evidence type="ECO:0008006" key="4">
    <source>
        <dbReference type="Google" id="ProtNLM"/>
    </source>
</evidence>
<feature type="region of interest" description="Disordered" evidence="1">
    <location>
        <begin position="79"/>
        <end position="105"/>
    </location>
</feature>
<evidence type="ECO:0000256" key="1">
    <source>
        <dbReference type="SAM" id="MobiDB-lite"/>
    </source>
</evidence>
<dbReference type="EMBL" id="JAVFKD010000001">
    <property type="protein sequence ID" value="KAK5998319.1"/>
    <property type="molecule type" value="Genomic_DNA"/>
</dbReference>
<keyword evidence="3" id="KW-1185">Reference proteome</keyword>
<dbReference type="Gene3D" id="3.40.50.150">
    <property type="entry name" value="Vaccinia Virus protein VP39"/>
    <property type="match status" value="1"/>
</dbReference>
<dbReference type="Proteomes" id="UP001338125">
    <property type="component" value="Unassembled WGS sequence"/>
</dbReference>
<dbReference type="PANTHER" id="PTHR14614">
    <property type="entry name" value="HEPATOCELLULAR CARCINOMA-ASSOCIATED ANTIGEN"/>
    <property type="match status" value="1"/>
</dbReference>
<protein>
    <recommendedName>
        <fullName evidence="4">Diaminohydroxyphosphoribosylamino-pyrimidine deaminase</fullName>
    </recommendedName>
</protein>
<organism evidence="2 3">
    <name type="scientific">Cladobotryum mycophilum</name>
    <dbReference type="NCBI Taxonomy" id="491253"/>
    <lineage>
        <taxon>Eukaryota</taxon>
        <taxon>Fungi</taxon>
        <taxon>Dikarya</taxon>
        <taxon>Ascomycota</taxon>
        <taxon>Pezizomycotina</taxon>
        <taxon>Sordariomycetes</taxon>
        <taxon>Hypocreomycetidae</taxon>
        <taxon>Hypocreales</taxon>
        <taxon>Hypocreaceae</taxon>
        <taxon>Cladobotryum</taxon>
    </lineage>
</organism>
<evidence type="ECO:0000313" key="3">
    <source>
        <dbReference type="Proteomes" id="UP001338125"/>
    </source>
</evidence>
<dbReference type="InterPro" id="IPR019410">
    <property type="entry name" value="Methyltransf_16"/>
</dbReference>